<dbReference type="PANTHER" id="PTHR30314:SF3">
    <property type="entry name" value="MITOCHONDRIAL DIVISION PROTEIN FSZA"/>
    <property type="match status" value="1"/>
</dbReference>
<protein>
    <submittedName>
        <fullName evidence="3">Cell division protein FtsZ</fullName>
    </submittedName>
</protein>
<dbReference type="InterPro" id="IPR036525">
    <property type="entry name" value="Tubulin/FtsZ_GTPase_sf"/>
</dbReference>
<keyword evidence="1" id="KW-0547">Nucleotide-binding</keyword>
<comment type="caution">
    <text evidence="3">The sequence shown here is derived from an EMBL/GenBank/DDBJ whole genome shotgun (WGS) entry which is preliminary data.</text>
</comment>
<dbReference type="EMBL" id="JBHUHQ010000009">
    <property type="protein sequence ID" value="MFD2043464.1"/>
    <property type="molecule type" value="Genomic_DNA"/>
</dbReference>
<dbReference type="PANTHER" id="PTHR30314">
    <property type="entry name" value="CELL DIVISION PROTEIN FTSZ-RELATED"/>
    <property type="match status" value="1"/>
</dbReference>
<dbReference type="SUPFAM" id="SSF52490">
    <property type="entry name" value="Tubulin nucleotide-binding domain-like"/>
    <property type="match status" value="1"/>
</dbReference>
<keyword evidence="2" id="KW-0342">GTP-binding</keyword>
<dbReference type="Gene3D" id="3.40.50.1440">
    <property type="entry name" value="Tubulin/FtsZ, GTPase domain"/>
    <property type="match status" value="1"/>
</dbReference>
<keyword evidence="3" id="KW-0131">Cell cycle</keyword>
<dbReference type="InterPro" id="IPR045061">
    <property type="entry name" value="FtsZ/CetZ"/>
</dbReference>
<dbReference type="InterPro" id="IPR008280">
    <property type="entry name" value="Tub_FtsZ_C"/>
</dbReference>
<gene>
    <name evidence="3" type="ORF">ACFSJF_04135</name>
</gene>
<dbReference type="PRINTS" id="PR00423">
    <property type="entry name" value="CELLDVISFTSZ"/>
</dbReference>
<keyword evidence="3" id="KW-0132">Cell division</keyword>
<evidence type="ECO:0000313" key="3">
    <source>
        <dbReference type="EMBL" id="MFD2043464.1"/>
    </source>
</evidence>
<evidence type="ECO:0000313" key="4">
    <source>
        <dbReference type="Proteomes" id="UP001597383"/>
    </source>
</evidence>
<dbReference type="SUPFAM" id="SSF55307">
    <property type="entry name" value="Tubulin C-terminal domain-like"/>
    <property type="match status" value="1"/>
</dbReference>
<dbReference type="InterPro" id="IPR003008">
    <property type="entry name" value="Tubulin_FtsZ_GTPase"/>
</dbReference>
<dbReference type="Proteomes" id="UP001597383">
    <property type="component" value="Unassembled WGS sequence"/>
</dbReference>
<dbReference type="GO" id="GO:0051301">
    <property type="term" value="P:cell division"/>
    <property type="evidence" value="ECO:0007669"/>
    <property type="project" value="UniProtKB-KW"/>
</dbReference>
<dbReference type="RefSeq" id="WP_377555192.1">
    <property type="nucleotide sequence ID" value="NZ_JBHUHQ010000009.1"/>
</dbReference>
<evidence type="ECO:0000256" key="1">
    <source>
        <dbReference type="ARBA" id="ARBA00022741"/>
    </source>
</evidence>
<sequence>MAINFSLFKMDTDFSDREQSVIADLQREELCFYRFIGGNSSETEDLSRKLQVLKERKALLIGIFRFPFRFEGKKRFQTATEQYFQMKEICDAVIFFDSDALMETIESTTSIREANLTFNAIEERTIHTLREMVEQTGEINIDFQDIDTFIKRKKGPLFLHTIEGDSFDEPLKYLISTPYLPEDFTDGEQLIINIGYTRDVDMEAFRQINLRLNDLFSKADLFKLGSYFIDEPGQQFIITLLVNGIKDPVVTPVVDKKMPKYKELFKKWQNYSEGGKKKVNF</sequence>
<reference evidence="4" key="1">
    <citation type="journal article" date="2019" name="Int. J. Syst. Evol. Microbiol.">
        <title>The Global Catalogue of Microorganisms (GCM) 10K type strain sequencing project: providing services to taxonomists for standard genome sequencing and annotation.</title>
        <authorList>
            <consortium name="The Broad Institute Genomics Platform"/>
            <consortium name="The Broad Institute Genome Sequencing Center for Infectious Disease"/>
            <person name="Wu L."/>
            <person name="Ma J."/>
        </authorList>
    </citation>
    <scope>NUCLEOTIDE SEQUENCE [LARGE SCALE GENOMIC DNA]</scope>
    <source>
        <strain evidence="4">R28</strain>
    </source>
</reference>
<accession>A0ABW4VUW2</accession>
<keyword evidence="4" id="KW-1185">Reference proteome</keyword>
<proteinExistence type="predicted"/>
<organism evidence="3 4">
    <name type="scientific">Ornithinibacillus salinisoli</name>
    <dbReference type="NCBI Taxonomy" id="1848459"/>
    <lineage>
        <taxon>Bacteria</taxon>
        <taxon>Bacillati</taxon>
        <taxon>Bacillota</taxon>
        <taxon>Bacilli</taxon>
        <taxon>Bacillales</taxon>
        <taxon>Bacillaceae</taxon>
        <taxon>Ornithinibacillus</taxon>
    </lineage>
</organism>
<name>A0ABW4VUW2_9BACI</name>
<evidence type="ECO:0000256" key="2">
    <source>
        <dbReference type="ARBA" id="ARBA00023134"/>
    </source>
</evidence>